<gene>
    <name evidence="1" type="ORF">ETAA8_25000</name>
</gene>
<keyword evidence="2" id="KW-1185">Reference proteome</keyword>
<sequence length="54" mass="6016">MVQANGCGPHSPDIHIWDVTRLVRCRCSNVLTTSFIKSVVVKEKMAICDEALWG</sequence>
<accession>A0A517YAZ8</accession>
<reference evidence="1 2" key="1">
    <citation type="submission" date="2019-02" db="EMBL/GenBank/DDBJ databases">
        <title>Deep-cultivation of Planctomycetes and their phenomic and genomic characterization uncovers novel biology.</title>
        <authorList>
            <person name="Wiegand S."/>
            <person name="Jogler M."/>
            <person name="Boedeker C."/>
            <person name="Pinto D."/>
            <person name="Vollmers J."/>
            <person name="Rivas-Marin E."/>
            <person name="Kohn T."/>
            <person name="Peeters S.H."/>
            <person name="Heuer A."/>
            <person name="Rast P."/>
            <person name="Oberbeckmann S."/>
            <person name="Bunk B."/>
            <person name="Jeske O."/>
            <person name="Meyerdierks A."/>
            <person name="Storesund J.E."/>
            <person name="Kallscheuer N."/>
            <person name="Luecker S."/>
            <person name="Lage O.M."/>
            <person name="Pohl T."/>
            <person name="Merkel B.J."/>
            <person name="Hornburger P."/>
            <person name="Mueller R.-W."/>
            <person name="Bruemmer F."/>
            <person name="Labrenz M."/>
            <person name="Spormann A.M."/>
            <person name="Op den Camp H."/>
            <person name="Overmann J."/>
            <person name="Amann R."/>
            <person name="Jetten M.S.M."/>
            <person name="Mascher T."/>
            <person name="Medema M.H."/>
            <person name="Devos D.P."/>
            <person name="Kaster A.-K."/>
            <person name="Ovreas L."/>
            <person name="Rohde M."/>
            <person name="Galperin M.Y."/>
            <person name="Jogler C."/>
        </authorList>
    </citation>
    <scope>NUCLEOTIDE SEQUENCE [LARGE SCALE GENOMIC DNA]</scope>
    <source>
        <strain evidence="1 2">ETA_A8</strain>
    </source>
</reference>
<evidence type="ECO:0000313" key="1">
    <source>
        <dbReference type="EMBL" id="QDU27413.1"/>
    </source>
</evidence>
<organism evidence="1 2">
    <name type="scientific">Anatilimnocola aggregata</name>
    <dbReference type="NCBI Taxonomy" id="2528021"/>
    <lineage>
        <taxon>Bacteria</taxon>
        <taxon>Pseudomonadati</taxon>
        <taxon>Planctomycetota</taxon>
        <taxon>Planctomycetia</taxon>
        <taxon>Pirellulales</taxon>
        <taxon>Pirellulaceae</taxon>
        <taxon>Anatilimnocola</taxon>
    </lineage>
</organism>
<dbReference type="KEGG" id="aagg:ETAA8_25000"/>
<evidence type="ECO:0000313" key="2">
    <source>
        <dbReference type="Proteomes" id="UP000315017"/>
    </source>
</evidence>
<dbReference type="AlphaFoldDB" id="A0A517YAZ8"/>
<dbReference type="EMBL" id="CP036274">
    <property type="protein sequence ID" value="QDU27413.1"/>
    <property type="molecule type" value="Genomic_DNA"/>
</dbReference>
<protein>
    <submittedName>
        <fullName evidence="1">Uncharacterized protein</fullName>
    </submittedName>
</protein>
<proteinExistence type="predicted"/>
<name>A0A517YAZ8_9BACT</name>
<dbReference type="Proteomes" id="UP000315017">
    <property type="component" value="Chromosome"/>
</dbReference>